<proteinExistence type="predicted"/>
<organism evidence="3">
    <name type="scientific">Drosophila persimilis</name>
    <name type="common">Fruit fly</name>
    <dbReference type="NCBI Taxonomy" id="7234"/>
    <lineage>
        <taxon>Eukaryota</taxon>
        <taxon>Metazoa</taxon>
        <taxon>Ecdysozoa</taxon>
        <taxon>Arthropoda</taxon>
        <taxon>Hexapoda</taxon>
        <taxon>Insecta</taxon>
        <taxon>Pterygota</taxon>
        <taxon>Neoptera</taxon>
        <taxon>Endopterygota</taxon>
        <taxon>Diptera</taxon>
        <taxon>Brachycera</taxon>
        <taxon>Muscomorpha</taxon>
        <taxon>Ephydroidea</taxon>
        <taxon>Drosophilidae</taxon>
        <taxon>Drosophila</taxon>
        <taxon>Sophophora</taxon>
    </lineage>
</organism>
<feature type="region of interest" description="Disordered" evidence="1">
    <location>
        <begin position="37"/>
        <end position="61"/>
    </location>
</feature>
<gene>
    <name evidence="2" type="primary">Dper\GL21841</name>
    <name evidence="2" type="ORF">Dper_GL21841</name>
</gene>
<sequence length="84" mass="9721">MTLPRVWLLRSCQAVTVGVAGNKADKDIDYNARFSITSSRQQKQQQQKKQPLKHQLRQRPAPIRFMQPKVSGNGFKMQTRLKLN</sequence>
<dbReference type="HOGENOM" id="CLU_2529840_0_0_1"/>
<reference evidence="2 3" key="1">
    <citation type="journal article" date="2007" name="Nature">
        <title>Evolution of genes and genomes on the Drosophila phylogeny.</title>
        <authorList>
            <consortium name="Drosophila 12 Genomes Consortium"/>
            <person name="Clark A.G."/>
            <person name="Eisen M.B."/>
            <person name="Smith D.R."/>
            <person name="Bergman C.M."/>
            <person name="Oliver B."/>
            <person name="Markow T.A."/>
            <person name="Kaufman T.C."/>
            <person name="Kellis M."/>
            <person name="Gelbart W."/>
            <person name="Iyer V.N."/>
            <person name="Pollard D.A."/>
            <person name="Sackton T.B."/>
            <person name="Larracuente A.M."/>
            <person name="Singh N.D."/>
            <person name="Abad J.P."/>
            <person name="Abt D.N."/>
            <person name="Adryan B."/>
            <person name="Aguade M."/>
            <person name="Akashi H."/>
            <person name="Anderson W.W."/>
            <person name="Aquadro C.F."/>
            <person name="Ardell D.H."/>
            <person name="Arguello R."/>
            <person name="Artieri C.G."/>
            <person name="Barbash D.A."/>
            <person name="Barker D."/>
            <person name="Barsanti P."/>
            <person name="Batterham P."/>
            <person name="Batzoglou S."/>
            <person name="Begun D."/>
            <person name="Bhutkar A."/>
            <person name="Blanco E."/>
            <person name="Bosak S.A."/>
            <person name="Bradley R.K."/>
            <person name="Brand A.D."/>
            <person name="Brent M.R."/>
            <person name="Brooks A.N."/>
            <person name="Brown R.H."/>
            <person name="Butlin R.K."/>
            <person name="Caggese C."/>
            <person name="Calvi B.R."/>
            <person name="Bernardo de Carvalho A."/>
            <person name="Caspi A."/>
            <person name="Castrezana S."/>
            <person name="Celniker S.E."/>
            <person name="Chang J.L."/>
            <person name="Chapple C."/>
            <person name="Chatterji S."/>
            <person name="Chinwalla A."/>
            <person name="Civetta A."/>
            <person name="Clifton S.W."/>
            <person name="Comeron J.M."/>
            <person name="Costello J.C."/>
            <person name="Coyne J.A."/>
            <person name="Daub J."/>
            <person name="David R.G."/>
            <person name="Delcher A.L."/>
            <person name="Delehaunty K."/>
            <person name="Do C.B."/>
            <person name="Ebling H."/>
            <person name="Edwards K."/>
            <person name="Eickbush T."/>
            <person name="Evans J.D."/>
            <person name="Filipski A."/>
            <person name="Findeiss S."/>
            <person name="Freyhult E."/>
            <person name="Fulton L."/>
            <person name="Fulton R."/>
            <person name="Garcia A.C."/>
            <person name="Gardiner A."/>
            <person name="Garfield D.A."/>
            <person name="Garvin B.E."/>
            <person name="Gibson G."/>
            <person name="Gilbert D."/>
            <person name="Gnerre S."/>
            <person name="Godfrey J."/>
            <person name="Good R."/>
            <person name="Gotea V."/>
            <person name="Gravely B."/>
            <person name="Greenberg A.J."/>
            <person name="Griffiths-Jones S."/>
            <person name="Gross S."/>
            <person name="Guigo R."/>
            <person name="Gustafson E.A."/>
            <person name="Haerty W."/>
            <person name="Hahn M.W."/>
            <person name="Halligan D.L."/>
            <person name="Halpern A.L."/>
            <person name="Halter G.M."/>
            <person name="Han M.V."/>
            <person name="Heger A."/>
            <person name="Hillier L."/>
            <person name="Hinrichs A.S."/>
            <person name="Holmes I."/>
            <person name="Hoskins R.A."/>
            <person name="Hubisz M.J."/>
            <person name="Hultmark D."/>
            <person name="Huntley M.A."/>
            <person name="Jaffe D.B."/>
            <person name="Jagadeeshan S."/>
            <person name="Jeck W.R."/>
            <person name="Johnson J."/>
            <person name="Jones C.D."/>
            <person name="Jordan W.C."/>
            <person name="Karpen G.H."/>
            <person name="Kataoka E."/>
            <person name="Keightley P.D."/>
            <person name="Kheradpour P."/>
            <person name="Kirkness E.F."/>
            <person name="Koerich L.B."/>
            <person name="Kristiansen K."/>
            <person name="Kudrna D."/>
            <person name="Kulathinal R.J."/>
            <person name="Kumar S."/>
            <person name="Kwok R."/>
            <person name="Lander E."/>
            <person name="Langley C.H."/>
            <person name="Lapoint R."/>
            <person name="Lazzaro B.P."/>
            <person name="Lee S.J."/>
            <person name="Levesque L."/>
            <person name="Li R."/>
            <person name="Lin C.F."/>
            <person name="Lin M.F."/>
            <person name="Lindblad-Toh K."/>
            <person name="Llopart A."/>
            <person name="Long M."/>
            <person name="Low L."/>
            <person name="Lozovsky E."/>
            <person name="Lu J."/>
            <person name="Luo M."/>
            <person name="Machado C.A."/>
            <person name="Makalowski W."/>
            <person name="Marzo M."/>
            <person name="Matsuda M."/>
            <person name="Matzkin L."/>
            <person name="McAllister B."/>
            <person name="McBride C.S."/>
            <person name="McKernan B."/>
            <person name="McKernan K."/>
            <person name="Mendez-Lago M."/>
            <person name="Minx P."/>
            <person name="Mollenhauer M.U."/>
            <person name="Montooth K."/>
            <person name="Mount S.M."/>
            <person name="Mu X."/>
            <person name="Myers E."/>
            <person name="Negre B."/>
            <person name="Newfeld S."/>
            <person name="Nielsen R."/>
            <person name="Noor M.A."/>
            <person name="O'Grady P."/>
            <person name="Pachter L."/>
            <person name="Papaceit M."/>
            <person name="Parisi M.J."/>
            <person name="Parisi M."/>
            <person name="Parts L."/>
            <person name="Pedersen J.S."/>
            <person name="Pesole G."/>
            <person name="Phillippy A.M."/>
            <person name="Ponting C.P."/>
            <person name="Pop M."/>
            <person name="Porcelli D."/>
            <person name="Powell J.R."/>
            <person name="Prohaska S."/>
            <person name="Pruitt K."/>
            <person name="Puig M."/>
            <person name="Quesneville H."/>
            <person name="Ram K.R."/>
            <person name="Rand D."/>
            <person name="Rasmussen M.D."/>
            <person name="Reed L.K."/>
            <person name="Reenan R."/>
            <person name="Reily A."/>
            <person name="Remington K.A."/>
            <person name="Rieger T.T."/>
            <person name="Ritchie M.G."/>
            <person name="Robin C."/>
            <person name="Rogers Y.H."/>
            <person name="Rohde C."/>
            <person name="Rozas J."/>
            <person name="Rubenfield M.J."/>
            <person name="Ruiz A."/>
            <person name="Russo S."/>
            <person name="Salzberg S.L."/>
            <person name="Sanchez-Gracia A."/>
            <person name="Saranga D.J."/>
            <person name="Sato H."/>
            <person name="Schaeffer S.W."/>
            <person name="Schatz M.C."/>
            <person name="Schlenke T."/>
            <person name="Schwartz R."/>
            <person name="Segarra C."/>
            <person name="Singh R.S."/>
            <person name="Sirot L."/>
            <person name="Sirota M."/>
            <person name="Sisneros N.B."/>
            <person name="Smith C.D."/>
            <person name="Smith T.F."/>
            <person name="Spieth J."/>
            <person name="Stage D.E."/>
            <person name="Stark A."/>
            <person name="Stephan W."/>
            <person name="Strausberg R.L."/>
            <person name="Strempel S."/>
            <person name="Sturgill D."/>
            <person name="Sutton G."/>
            <person name="Sutton G.G."/>
            <person name="Tao W."/>
            <person name="Teichmann S."/>
            <person name="Tobari Y.N."/>
            <person name="Tomimura Y."/>
            <person name="Tsolas J.M."/>
            <person name="Valente V.L."/>
            <person name="Venter E."/>
            <person name="Venter J.C."/>
            <person name="Vicario S."/>
            <person name="Vieira F.G."/>
            <person name="Vilella A.J."/>
            <person name="Villasante A."/>
            <person name="Walenz B."/>
            <person name="Wang J."/>
            <person name="Wasserman M."/>
            <person name="Watts T."/>
            <person name="Wilson D."/>
            <person name="Wilson R.K."/>
            <person name="Wing R.A."/>
            <person name="Wolfner M.F."/>
            <person name="Wong A."/>
            <person name="Wong G.K."/>
            <person name="Wu C.I."/>
            <person name="Wu G."/>
            <person name="Yamamoto D."/>
            <person name="Yang H.P."/>
            <person name="Yang S.P."/>
            <person name="Yorke J.A."/>
            <person name="Yoshida K."/>
            <person name="Zdobnov E."/>
            <person name="Zhang P."/>
            <person name="Zhang Y."/>
            <person name="Zimin A.V."/>
            <person name="Baldwin J."/>
            <person name="Abdouelleil A."/>
            <person name="Abdulkadir J."/>
            <person name="Abebe A."/>
            <person name="Abera B."/>
            <person name="Abreu J."/>
            <person name="Acer S.C."/>
            <person name="Aftuck L."/>
            <person name="Alexander A."/>
            <person name="An P."/>
            <person name="Anderson E."/>
            <person name="Anderson S."/>
            <person name="Arachi H."/>
            <person name="Azer M."/>
            <person name="Bachantsang P."/>
            <person name="Barry A."/>
            <person name="Bayul T."/>
            <person name="Berlin A."/>
            <person name="Bessette D."/>
            <person name="Bloom T."/>
            <person name="Blye J."/>
            <person name="Boguslavskiy L."/>
            <person name="Bonnet C."/>
            <person name="Boukhgalter B."/>
            <person name="Bourzgui I."/>
            <person name="Brown A."/>
            <person name="Cahill P."/>
            <person name="Channer S."/>
            <person name="Cheshatsang Y."/>
            <person name="Chuda L."/>
            <person name="Citroen M."/>
            <person name="Collymore A."/>
            <person name="Cooke P."/>
            <person name="Costello M."/>
            <person name="D'Aco K."/>
            <person name="Daza R."/>
            <person name="De Haan G."/>
            <person name="DeGray S."/>
            <person name="DeMaso C."/>
            <person name="Dhargay N."/>
            <person name="Dooley K."/>
            <person name="Dooley E."/>
            <person name="Doricent M."/>
            <person name="Dorje P."/>
            <person name="Dorjee K."/>
            <person name="Dupes A."/>
            <person name="Elong R."/>
            <person name="Falk J."/>
            <person name="Farina A."/>
            <person name="Faro S."/>
            <person name="Ferguson D."/>
            <person name="Fisher S."/>
            <person name="Foley C.D."/>
            <person name="Franke A."/>
            <person name="Friedrich D."/>
            <person name="Gadbois L."/>
            <person name="Gearin G."/>
            <person name="Gearin C.R."/>
            <person name="Giannoukos G."/>
            <person name="Goode T."/>
            <person name="Graham J."/>
            <person name="Grandbois E."/>
            <person name="Grewal S."/>
            <person name="Gyaltsen K."/>
            <person name="Hafez N."/>
            <person name="Hagos B."/>
            <person name="Hall J."/>
            <person name="Henson C."/>
            <person name="Hollinger A."/>
            <person name="Honan T."/>
            <person name="Huard M.D."/>
            <person name="Hughes L."/>
            <person name="Hurhula B."/>
            <person name="Husby M.E."/>
            <person name="Kamat A."/>
            <person name="Kanga B."/>
            <person name="Kashin S."/>
            <person name="Khazanovich D."/>
            <person name="Kisner P."/>
            <person name="Lance K."/>
            <person name="Lara M."/>
            <person name="Lee W."/>
            <person name="Lennon N."/>
            <person name="Letendre F."/>
            <person name="LeVine R."/>
            <person name="Lipovsky A."/>
            <person name="Liu X."/>
            <person name="Liu J."/>
            <person name="Liu S."/>
            <person name="Lokyitsang T."/>
            <person name="Lokyitsang Y."/>
            <person name="Lubonja R."/>
            <person name="Lui A."/>
            <person name="MacDonald P."/>
            <person name="Magnisalis V."/>
            <person name="Maru K."/>
            <person name="Matthews C."/>
            <person name="McCusker W."/>
            <person name="McDonough S."/>
            <person name="Mehta T."/>
            <person name="Meldrim J."/>
            <person name="Meneus L."/>
            <person name="Mihai O."/>
            <person name="Mihalev A."/>
            <person name="Mihova T."/>
            <person name="Mittelman R."/>
            <person name="Mlenga V."/>
            <person name="Montmayeur A."/>
            <person name="Mulrain L."/>
            <person name="Navidi A."/>
            <person name="Naylor J."/>
            <person name="Negash T."/>
            <person name="Nguyen T."/>
            <person name="Nguyen N."/>
            <person name="Nicol R."/>
            <person name="Norbu C."/>
            <person name="Norbu N."/>
            <person name="Novod N."/>
            <person name="O'Neill B."/>
            <person name="Osman S."/>
            <person name="Markiewicz E."/>
            <person name="Oyono O.L."/>
            <person name="Patti C."/>
            <person name="Phunkhang P."/>
            <person name="Pierre F."/>
            <person name="Priest M."/>
            <person name="Raghuraman S."/>
            <person name="Rege F."/>
            <person name="Reyes R."/>
            <person name="Rise C."/>
            <person name="Rogov P."/>
            <person name="Ross K."/>
            <person name="Ryan E."/>
            <person name="Settipalli S."/>
            <person name="Shea T."/>
            <person name="Sherpa N."/>
            <person name="Shi L."/>
            <person name="Shih D."/>
            <person name="Sparrow T."/>
            <person name="Spaulding J."/>
            <person name="Stalker J."/>
            <person name="Stange-Thomann N."/>
            <person name="Stavropoulos S."/>
            <person name="Stone C."/>
            <person name="Strader C."/>
            <person name="Tesfaye S."/>
            <person name="Thomson T."/>
            <person name="Thoulutsang Y."/>
            <person name="Thoulutsang D."/>
            <person name="Topham K."/>
            <person name="Topping I."/>
            <person name="Tsamla T."/>
            <person name="Vassiliev H."/>
            <person name="Vo A."/>
            <person name="Wangchuk T."/>
            <person name="Wangdi T."/>
            <person name="Weiand M."/>
            <person name="Wilkinson J."/>
            <person name="Wilson A."/>
            <person name="Yadav S."/>
            <person name="Young G."/>
            <person name="Yu Q."/>
            <person name="Zembek L."/>
            <person name="Zhong D."/>
            <person name="Zimmer A."/>
            <person name="Zwirko Z."/>
            <person name="Jaffe D.B."/>
            <person name="Alvarez P."/>
            <person name="Brockman W."/>
            <person name="Butler J."/>
            <person name="Chin C."/>
            <person name="Gnerre S."/>
            <person name="Grabherr M."/>
            <person name="Kleber M."/>
            <person name="Mauceli E."/>
            <person name="MacCallum I."/>
        </authorList>
    </citation>
    <scope>NUCLEOTIDE SEQUENCE [LARGE SCALE GENOMIC DNA]</scope>
    <source>
        <strain evidence="3">MSH-3 / Tucson 14011-0111.49</strain>
    </source>
</reference>
<evidence type="ECO:0000313" key="2">
    <source>
        <dbReference type="EMBL" id="EDW33968.1"/>
    </source>
</evidence>
<dbReference type="AlphaFoldDB" id="B4GED3"/>
<protein>
    <submittedName>
        <fullName evidence="2">GL21841</fullName>
    </submittedName>
</protein>
<dbReference type="EMBL" id="CH479182">
    <property type="protein sequence ID" value="EDW33968.1"/>
    <property type="molecule type" value="Genomic_DNA"/>
</dbReference>
<keyword evidence="3" id="KW-1185">Reference proteome</keyword>
<evidence type="ECO:0000313" key="3">
    <source>
        <dbReference type="Proteomes" id="UP000008744"/>
    </source>
</evidence>
<dbReference type="Proteomes" id="UP000008744">
    <property type="component" value="Unassembled WGS sequence"/>
</dbReference>
<name>B4GED3_DROPE</name>
<evidence type="ECO:0000256" key="1">
    <source>
        <dbReference type="SAM" id="MobiDB-lite"/>
    </source>
</evidence>
<accession>B4GED3</accession>
<feature type="compositionally biased region" description="Low complexity" evidence="1">
    <location>
        <begin position="40"/>
        <end position="49"/>
    </location>
</feature>